<proteinExistence type="predicted"/>
<dbReference type="HOGENOM" id="CLU_2869757_0_0_1"/>
<accession>K1PVM5</accession>
<protein>
    <submittedName>
        <fullName evidence="1">Uncharacterized protein</fullName>
    </submittedName>
</protein>
<dbReference type="EMBL" id="JH816226">
    <property type="protein sequence ID" value="EKC23009.1"/>
    <property type="molecule type" value="Genomic_DNA"/>
</dbReference>
<sequence>MAAYTEMPGSAESRVLAVDRQIANVTINSTTSKVNKKPNSVKVKASAIPNSYAKSPVLLKVLAF</sequence>
<name>K1PVM5_MAGGI</name>
<dbReference type="InParanoid" id="K1PVM5"/>
<gene>
    <name evidence="1" type="ORF">CGI_10000944</name>
</gene>
<organism evidence="1">
    <name type="scientific">Magallana gigas</name>
    <name type="common">Pacific oyster</name>
    <name type="synonym">Crassostrea gigas</name>
    <dbReference type="NCBI Taxonomy" id="29159"/>
    <lineage>
        <taxon>Eukaryota</taxon>
        <taxon>Metazoa</taxon>
        <taxon>Spiralia</taxon>
        <taxon>Lophotrochozoa</taxon>
        <taxon>Mollusca</taxon>
        <taxon>Bivalvia</taxon>
        <taxon>Autobranchia</taxon>
        <taxon>Pteriomorphia</taxon>
        <taxon>Ostreida</taxon>
        <taxon>Ostreoidea</taxon>
        <taxon>Ostreidae</taxon>
        <taxon>Magallana</taxon>
    </lineage>
</organism>
<evidence type="ECO:0000313" key="1">
    <source>
        <dbReference type="EMBL" id="EKC23009.1"/>
    </source>
</evidence>
<reference evidence="1" key="1">
    <citation type="journal article" date="2012" name="Nature">
        <title>The oyster genome reveals stress adaptation and complexity of shell formation.</title>
        <authorList>
            <person name="Zhang G."/>
            <person name="Fang X."/>
            <person name="Guo X."/>
            <person name="Li L."/>
            <person name="Luo R."/>
            <person name="Xu F."/>
            <person name="Yang P."/>
            <person name="Zhang L."/>
            <person name="Wang X."/>
            <person name="Qi H."/>
            <person name="Xiong Z."/>
            <person name="Que H."/>
            <person name="Xie Y."/>
            <person name="Holland P.W."/>
            <person name="Paps J."/>
            <person name="Zhu Y."/>
            <person name="Wu F."/>
            <person name="Chen Y."/>
            <person name="Wang J."/>
            <person name="Peng C."/>
            <person name="Meng J."/>
            <person name="Yang L."/>
            <person name="Liu J."/>
            <person name="Wen B."/>
            <person name="Zhang N."/>
            <person name="Huang Z."/>
            <person name="Zhu Q."/>
            <person name="Feng Y."/>
            <person name="Mount A."/>
            <person name="Hedgecock D."/>
            <person name="Xu Z."/>
            <person name="Liu Y."/>
            <person name="Domazet-Loso T."/>
            <person name="Du Y."/>
            <person name="Sun X."/>
            <person name="Zhang S."/>
            <person name="Liu B."/>
            <person name="Cheng P."/>
            <person name="Jiang X."/>
            <person name="Li J."/>
            <person name="Fan D."/>
            <person name="Wang W."/>
            <person name="Fu W."/>
            <person name="Wang T."/>
            <person name="Wang B."/>
            <person name="Zhang J."/>
            <person name="Peng Z."/>
            <person name="Li Y."/>
            <person name="Li N."/>
            <person name="Wang J."/>
            <person name="Chen M."/>
            <person name="He Y."/>
            <person name="Tan F."/>
            <person name="Song X."/>
            <person name="Zheng Q."/>
            <person name="Huang R."/>
            <person name="Yang H."/>
            <person name="Du X."/>
            <person name="Chen L."/>
            <person name="Yang M."/>
            <person name="Gaffney P.M."/>
            <person name="Wang S."/>
            <person name="Luo L."/>
            <person name="She Z."/>
            <person name="Ming Y."/>
            <person name="Huang W."/>
            <person name="Zhang S."/>
            <person name="Huang B."/>
            <person name="Zhang Y."/>
            <person name="Qu T."/>
            <person name="Ni P."/>
            <person name="Miao G."/>
            <person name="Wang J."/>
            <person name="Wang Q."/>
            <person name="Steinberg C.E."/>
            <person name="Wang H."/>
            <person name="Li N."/>
            <person name="Qian L."/>
            <person name="Zhang G."/>
            <person name="Li Y."/>
            <person name="Yang H."/>
            <person name="Liu X."/>
            <person name="Wang J."/>
            <person name="Yin Y."/>
            <person name="Wang J."/>
        </authorList>
    </citation>
    <scope>NUCLEOTIDE SEQUENCE [LARGE SCALE GENOMIC DNA]</scope>
    <source>
        <strain evidence="1">05x7-T-G4-1.051#20</strain>
    </source>
</reference>
<dbReference type="AlphaFoldDB" id="K1PVM5"/>